<evidence type="ECO:0000313" key="3">
    <source>
        <dbReference type="EMBL" id="ADU15340.1"/>
    </source>
</evidence>
<name>E8RVR8_ASTEC</name>
<feature type="signal peptide" evidence="2">
    <location>
        <begin position="1"/>
        <end position="21"/>
    </location>
</feature>
<sequence>MTALILCAALSVICVAILALAQQDRKRAERELVQVELDIAMDEALTRAAAEVTTSEGEYVLSRDYTLSGRAVQVVAENEAYKWPIDKVSEVSAVTLAHRTKSVTTNDLKTVKDGRTEPRFRWPVNDCFRQLASPFGFGPTDKDRPSRVSGFANAAKDGQVWRLRAVLGQEVREQLIRFTGDPVRPFAVILNDTYTLREMPSCVL</sequence>
<dbReference type="AlphaFoldDB" id="E8RVR8"/>
<dbReference type="EMBL" id="CP002398">
    <property type="protein sequence ID" value="ADU15340.1"/>
    <property type="molecule type" value="Genomic_DNA"/>
</dbReference>
<feature type="coiled-coil region" evidence="1">
    <location>
        <begin position="18"/>
        <end position="45"/>
    </location>
</feature>
<accession>E8RVR8</accession>
<keyword evidence="4" id="KW-1185">Reference proteome</keyword>
<dbReference type="RefSeq" id="WP_013481153.1">
    <property type="nucleotide sequence ID" value="NC_014819.1"/>
</dbReference>
<proteinExistence type="predicted"/>
<organism evidence="3 4">
    <name type="scientific">Asticcacaulis excentricus (strain ATCC 15261 / DSM 4724 / KCTC 12464 / NCIMB 9791 / VKM B-1370 / CB 48)</name>
    <dbReference type="NCBI Taxonomy" id="573065"/>
    <lineage>
        <taxon>Bacteria</taxon>
        <taxon>Pseudomonadati</taxon>
        <taxon>Pseudomonadota</taxon>
        <taxon>Alphaproteobacteria</taxon>
        <taxon>Caulobacterales</taxon>
        <taxon>Caulobacteraceae</taxon>
        <taxon>Asticcacaulis</taxon>
    </lineage>
</organism>
<dbReference type="OrthoDB" id="7173655at2"/>
<dbReference type="HOGENOM" id="CLU_1340979_0_0_5"/>
<keyword evidence="2" id="KW-0732">Signal</keyword>
<dbReference type="Proteomes" id="UP000001492">
    <property type="component" value="Plasmid pASTEX02"/>
</dbReference>
<reference evidence="4" key="1">
    <citation type="submission" date="2010-12" db="EMBL/GenBank/DDBJ databases">
        <title>Complete sequence of plasmid 2 of Asticcacaulis excentricus CB 48.</title>
        <authorList>
            <consortium name="US DOE Joint Genome Institute"/>
            <person name="Lucas S."/>
            <person name="Copeland A."/>
            <person name="Lapidus A."/>
            <person name="Cheng J.-F."/>
            <person name="Bruce D."/>
            <person name="Goodwin L."/>
            <person name="Pitluck S."/>
            <person name="Teshima H."/>
            <person name="Davenport K."/>
            <person name="Detter J.C."/>
            <person name="Han C."/>
            <person name="Tapia R."/>
            <person name="Land M."/>
            <person name="Hauser L."/>
            <person name="Jeffries C."/>
            <person name="Kyrpides N."/>
            <person name="Ivanova N."/>
            <person name="Ovchinnikova G."/>
            <person name="Brun Y.V."/>
            <person name="Woyke T."/>
        </authorList>
    </citation>
    <scope>NUCLEOTIDE SEQUENCE [LARGE SCALE GENOMIC DNA]</scope>
    <source>
        <strain evidence="4">ATCC 15261 / DSM 4724 / KCTC 12464 / NCIMB 9791 / VKM B-1370 / CB 48</strain>
        <plasmid evidence="4">pASTEX02</plasmid>
    </source>
</reference>
<gene>
    <name evidence="3" type="ordered locus">Astex_3723</name>
</gene>
<evidence type="ECO:0000256" key="1">
    <source>
        <dbReference type="SAM" id="Coils"/>
    </source>
</evidence>
<evidence type="ECO:0000256" key="2">
    <source>
        <dbReference type="SAM" id="SignalP"/>
    </source>
</evidence>
<dbReference type="KEGG" id="aex:Astex_3723"/>
<protein>
    <submittedName>
        <fullName evidence="3">Uncharacterized protein</fullName>
    </submittedName>
</protein>
<evidence type="ECO:0000313" key="4">
    <source>
        <dbReference type="Proteomes" id="UP000001492"/>
    </source>
</evidence>
<keyword evidence="1" id="KW-0175">Coiled coil</keyword>
<keyword evidence="3" id="KW-0614">Plasmid</keyword>
<feature type="chain" id="PRO_5003230922" evidence="2">
    <location>
        <begin position="22"/>
        <end position="204"/>
    </location>
</feature>
<geneLocation type="plasmid" evidence="3 4">
    <name>pASTEX02</name>
</geneLocation>